<feature type="domain" description="RCK C-terminal" evidence="1">
    <location>
        <begin position="78"/>
        <end position="165"/>
    </location>
</feature>
<dbReference type="InterPro" id="IPR006037">
    <property type="entry name" value="RCK_C"/>
</dbReference>
<organism evidence="2">
    <name type="scientific">Bacillus mycoides</name>
    <dbReference type="NCBI Taxonomy" id="1405"/>
    <lineage>
        <taxon>Bacteria</taxon>
        <taxon>Bacillati</taxon>
        <taxon>Bacillota</taxon>
        <taxon>Bacilli</taxon>
        <taxon>Bacillales</taxon>
        <taxon>Bacillaceae</taxon>
        <taxon>Bacillus</taxon>
        <taxon>Bacillus cereus group</taxon>
    </lineage>
</organism>
<dbReference type="PANTHER" id="PTHR30445">
    <property type="entry name" value="K(+)_H(+) ANTIPORTER SUBUNIT KHTT"/>
    <property type="match status" value="1"/>
</dbReference>
<evidence type="ECO:0000259" key="1">
    <source>
        <dbReference type="PROSITE" id="PS51202"/>
    </source>
</evidence>
<dbReference type="SUPFAM" id="SSF116726">
    <property type="entry name" value="TrkA C-terminal domain-like"/>
    <property type="match status" value="1"/>
</dbReference>
<evidence type="ECO:0000313" key="2">
    <source>
        <dbReference type="EMBL" id="EEL68283.1"/>
    </source>
</evidence>
<dbReference type="PANTHER" id="PTHR30445:SF8">
    <property type="entry name" value="K(+)_H(+) ANTIPORTER SUBUNIT KHTT"/>
    <property type="match status" value="1"/>
</dbReference>
<proteinExistence type="predicted"/>
<dbReference type="PROSITE" id="PS51202">
    <property type="entry name" value="RCK_C"/>
    <property type="match status" value="1"/>
</dbReference>
<dbReference type="GO" id="GO:0008324">
    <property type="term" value="F:monoatomic cation transmembrane transporter activity"/>
    <property type="evidence" value="ECO:0007669"/>
    <property type="project" value="InterPro"/>
</dbReference>
<accession>C2Y1D6</accession>
<dbReference type="Pfam" id="PF25991">
    <property type="entry name" value="KhtT_N"/>
    <property type="match status" value="1"/>
</dbReference>
<dbReference type="AlphaFoldDB" id="C2Y1D6"/>
<dbReference type="Gene3D" id="3.30.70.1450">
    <property type="entry name" value="Regulator of K+ conductance, C-terminal domain"/>
    <property type="match status" value="1"/>
</dbReference>
<reference evidence="2" key="1">
    <citation type="journal article" date="2012" name="Genome Res.">
        <title>Genomic characterization of the Bacillus cereus sensu lato species: Backdrop to the evolution of Bacillus anthracis.</title>
        <authorList>
            <person name="Zwick M.E."/>
            <person name="Joseph S.J."/>
            <person name="Didelot X."/>
            <person name="Chen P.E."/>
            <person name="Bishop-Lilly K.A."/>
            <person name="Stewart A.C."/>
            <person name="Willner K."/>
            <person name="Nolan N."/>
            <person name="Lentz S."/>
            <person name="Thomason M.K."/>
            <person name="Sozhamannan S."/>
            <person name="Mateczun A.J."/>
            <person name="Du L."/>
            <person name="Read T.D."/>
        </authorList>
    </citation>
    <scope>NUCLEOTIDE SEQUENCE [LARGE SCALE GENOMIC DNA]</scope>
    <source>
        <strain evidence="2">AH603</strain>
    </source>
</reference>
<dbReference type="GO" id="GO:0006813">
    <property type="term" value="P:potassium ion transport"/>
    <property type="evidence" value="ECO:0007669"/>
    <property type="project" value="InterPro"/>
</dbReference>
<comment type="caution">
    <text evidence="2">The sequence shown here is derived from an EMBL/GenBank/DDBJ whole genome shotgun (WGS) entry which is preliminary data.</text>
</comment>
<gene>
    <name evidence="2" type="ORF">bcere0026_47800</name>
</gene>
<dbReference type="EMBL" id="ACMP01000130">
    <property type="protein sequence ID" value="EEL68283.1"/>
    <property type="molecule type" value="Genomic_DNA"/>
</dbReference>
<dbReference type="Pfam" id="PF02080">
    <property type="entry name" value="TrkA_C"/>
    <property type="match status" value="1"/>
</dbReference>
<dbReference type="HOGENOM" id="CLU_116143_0_0_9"/>
<dbReference type="InterPro" id="IPR026278">
    <property type="entry name" value="KhtT"/>
</dbReference>
<dbReference type="InterPro" id="IPR036721">
    <property type="entry name" value="RCK_C_sf"/>
</dbReference>
<protein>
    <submittedName>
        <fullName evidence="2">TrkA domain protein</fullName>
    </submittedName>
</protein>
<dbReference type="Proteomes" id="UP000001753">
    <property type="component" value="Chromosome"/>
</dbReference>
<dbReference type="InterPro" id="IPR050144">
    <property type="entry name" value="AAE_transporter"/>
</dbReference>
<name>C2Y1D6_BACMY</name>
<dbReference type="InterPro" id="IPR058776">
    <property type="entry name" value="KhtT-like_N"/>
</dbReference>
<dbReference type="PIRSF" id="PIRSF005028">
    <property type="entry name" value="KhtT"/>
    <property type="match status" value="1"/>
</dbReference>
<sequence length="170" mass="19260">MEELNMNIRESELPGIGYKFQIVTKGNEKMVIVIHDDGRREMYHFDSDHEESISSISLRDSEARQIAAILGGMVYKPRALENVEMVFEGLAIEWFKVENTAPAIGKTIGDLEIRKTYSVTIIAVMKKNMKKLFNPGPETVIEEGDMLVVSGEREEIKKIINELLSNRGTD</sequence>